<dbReference type="RefSeq" id="WP_075151980.1">
    <property type="nucleotide sequence ID" value="NZ_QQYI01000003.1"/>
</dbReference>
<evidence type="ECO:0000313" key="1">
    <source>
        <dbReference type="EMBL" id="APR53342.1"/>
    </source>
</evidence>
<protein>
    <submittedName>
        <fullName evidence="1">Uncharacterized protein</fullName>
    </submittedName>
</protein>
<name>A0A1L6JBP1_9SPHN</name>
<keyword evidence="2" id="KW-1185">Reference proteome</keyword>
<evidence type="ECO:0000313" key="2">
    <source>
        <dbReference type="Proteomes" id="UP000185161"/>
    </source>
</evidence>
<reference evidence="2" key="1">
    <citation type="submission" date="2016-12" db="EMBL/GenBank/DDBJ databases">
        <title>Whole genome sequencing of Sphingomonas sp. ABOJV.</title>
        <authorList>
            <person name="Conlan S."/>
            <person name="Thomas P.J."/>
            <person name="Mullikin J."/>
            <person name="Palmore T.N."/>
            <person name="Frank K.M."/>
            <person name="Segre J.A."/>
        </authorList>
    </citation>
    <scope>NUCLEOTIDE SEQUENCE [LARGE SCALE GENOMIC DNA]</scope>
    <source>
        <strain evidence="2">ABOJV</strain>
    </source>
</reference>
<dbReference type="Proteomes" id="UP000185161">
    <property type="component" value="Chromosome"/>
</dbReference>
<dbReference type="KEGG" id="skr:BRX40_13705"/>
<dbReference type="AlphaFoldDB" id="A0A1L6JBP1"/>
<dbReference type="STRING" id="93064.BRX40_13705"/>
<organism evidence="1 2">
    <name type="scientific">Sphingomonas koreensis</name>
    <dbReference type="NCBI Taxonomy" id="93064"/>
    <lineage>
        <taxon>Bacteria</taxon>
        <taxon>Pseudomonadati</taxon>
        <taxon>Pseudomonadota</taxon>
        <taxon>Alphaproteobacteria</taxon>
        <taxon>Sphingomonadales</taxon>
        <taxon>Sphingomonadaceae</taxon>
        <taxon>Sphingomonas</taxon>
    </lineage>
</organism>
<gene>
    <name evidence="1" type="ORF">BRX40_13705</name>
</gene>
<dbReference type="EMBL" id="CP018820">
    <property type="protein sequence ID" value="APR53342.1"/>
    <property type="molecule type" value="Genomic_DNA"/>
</dbReference>
<accession>A0A1L6JBP1</accession>
<proteinExistence type="predicted"/>
<sequence length="75" mass="8111">MFEVRHGFGKIDLLDADGGTRLAGIPSDLVEDPNLLKALLAIAEGGGMQVLDRTDISEVLVVEDSEIYRAEIDAR</sequence>